<feature type="compositionally biased region" description="Polar residues" evidence="1">
    <location>
        <begin position="1"/>
        <end position="13"/>
    </location>
</feature>
<accession>A0A7J6MGV4</accession>
<name>A0A7J6MGV4_PERCH</name>
<gene>
    <name evidence="2" type="ORF">FOL47_001874</name>
</gene>
<dbReference type="Proteomes" id="UP000591131">
    <property type="component" value="Unassembled WGS sequence"/>
</dbReference>
<dbReference type="EMBL" id="JAAPAO010000147">
    <property type="protein sequence ID" value="KAF4670725.1"/>
    <property type="molecule type" value="Genomic_DNA"/>
</dbReference>
<dbReference type="InterPro" id="IPR023614">
    <property type="entry name" value="Porin_dom_sf"/>
</dbReference>
<dbReference type="PANTHER" id="PTHR35738:SF3">
    <property type="entry name" value="OS05G0577800 PROTEIN"/>
    <property type="match status" value="1"/>
</dbReference>
<organism evidence="2 3">
    <name type="scientific">Perkinsus chesapeaki</name>
    <name type="common">Clam parasite</name>
    <name type="synonym">Perkinsus andrewsi</name>
    <dbReference type="NCBI Taxonomy" id="330153"/>
    <lineage>
        <taxon>Eukaryota</taxon>
        <taxon>Sar</taxon>
        <taxon>Alveolata</taxon>
        <taxon>Perkinsozoa</taxon>
        <taxon>Perkinsea</taxon>
        <taxon>Perkinsida</taxon>
        <taxon>Perkinsidae</taxon>
        <taxon>Perkinsus</taxon>
    </lineage>
</organism>
<keyword evidence="3" id="KW-1185">Reference proteome</keyword>
<feature type="region of interest" description="Disordered" evidence="1">
    <location>
        <begin position="1"/>
        <end position="36"/>
    </location>
</feature>
<dbReference type="PANTHER" id="PTHR35738">
    <property type="entry name" value="OS05G0577800 PROTEIN"/>
    <property type="match status" value="1"/>
</dbReference>
<evidence type="ECO:0000313" key="3">
    <source>
        <dbReference type="Proteomes" id="UP000591131"/>
    </source>
</evidence>
<sequence>MSTSETPTGDMSNTTTTTTTTTKVNTESPDAAPEPSFVLVPPRFRTVIDDTVERYTKPLSQHFLLQRARRRVLNECVAEATHLSFSVAPEQPPFAKVEANVTIPYCVDLKGAMSKVDGLDTGRDGLQIKVSLPKDGPWSPLDAAGRVRLTTAGGLSASGFASRPVGINNEGTSAVFGTIGQGTGIDDNNLGVRVDYNNSSYGICLASGSNLPSSHHSTSTASNSESCGVSGSSVASSSSTISEDTRRAPLFSGWLWGRTNFGLSGGIQAWVSMTGKSSGYRCVGAFSSAMENANYISKGGDYQLVAEYNSATESVMAAYHQLIVIKRKCYNILEDKHVAAVANYVDLAVEANRHGDTGTSEVAIGASWQPNKNWLLKARLSTVSGVGLTVAAKSWTQMSGMIAATIGMRGGTTAPYLGLRCHFQNWGGNAFGKADGDSSPIGNKWAPIDNQDDDAASL</sequence>
<evidence type="ECO:0000313" key="2">
    <source>
        <dbReference type="EMBL" id="KAF4670725.1"/>
    </source>
</evidence>
<reference evidence="2 3" key="1">
    <citation type="submission" date="2020-04" db="EMBL/GenBank/DDBJ databases">
        <title>Perkinsus chesapeaki whole genome sequence.</title>
        <authorList>
            <person name="Bogema D.R."/>
        </authorList>
    </citation>
    <scope>NUCLEOTIDE SEQUENCE [LARGE SCALE GENOMIC DNA]</scope>
    <source>
        <strain evidence="2">ATCC PRA-425</strain>
    </source>
</reference>
<evidence type="ECO:0000256" key="1">
    <source>
        <dbReference type="SAM" id="MobiDB-lite"/>
    </source>
</evidence>
<dbReference type="AlphaFoldDB" id="A0A7J6MGV4"/>
<dbReference type="OrthoDB" id="439326at2759"/>
<dbReference type="Gene3D" id="2.40.160.10">
    <property type="entry name" value="Porin"/>
    <property type="match status" value="1"/>
</dbReference>
<protein>
    <submittedName>
        <fullName evidence="2">Uncharacterized protein</fullName>
    </submittedName>
</protein>
<proteinExistence type="predicted"/>
<comment type="caution">
    <text evidence="2">The sequence shown here is derived from an EMBL/GenBank/DDBJ whole genome shotgun (WGS) entry which is preliminary data.</text>
</comment>